<evidence type="ECO:0000256" key="1">
    <source>
        <dbReference type="SAM" id="MobiDB-lite"/>
    </source>
</evidence>
<sequence>MDQRRSGADLLQKRPLIVLAGRPSDEDTKTDVDRRTPRSDAGTSGDAPTVRGGDLTLANAERCRHHARAFNANPGDPTLGENTVRKAAPLVGSVTQPETAKLGPTRNPEYQTGSSQYASATSEAESDSSVDLQRMALGPSGAETLREREANTKPDRFPHEPTPMAAPAVTSRSSEQMQTFFNAAMNRYLKEKQTEESTPTAGRHTMNNQDVEMESVESHHDSHGEQPTPGQAVIASAGPISAPSTTTPRIRGSAISELKEYSGKDHDADRARSWLDKVKSVFVRDQAPDSAKCTWRYPHWTGTQLVPVVESINEEQLEELLLRLNVAGLRAKLLIKDEPLATRCEHVEHFIETLDDRELADQLTLLRLTNPEDLEETLWARQRAKARQGKTHVGTNKFRQKAAPEPPSASSKNTRAVRVIRQKTAASGNRMRVLRIKKTNVPGGSQEPGEPHDHADAQRRHSRSSHNVTEELHRLRINEARQPGLLEAADVPEVRQEGASIRSLPFRLSRMREMHEPGKCPLEEFYNLIHQWYLLNKHAEMLPANAEKMLN</sequence>
<evidence type="ECO:0000313" key="3">
    <source>
        <dbReference type="Proteomes" id="UP000198211"/>
    </source>
</evidence>
<proteinExistence type="predicted"/>
<keyword evidence="3" id="KW-1185">Reference proteome</keyword>
<protein>
    <submittedName>
        <fullName evidence="2">Uncharacterized protein</fullName>
    </submittedName>
</protein>
<feature type="region of interest" description="Disordered" evidence="1">
    <location>
        <begin position="91"/>
        <end position="173"/>
    </location>
</feature>
<organism evidence="2 3">
    <name type="scientific">Phytophthora megakarya</name>
    <dbReference type="NCBI Taxonomy" id="4795"/>
    <lineage>
        <taxon>Eukaryota</taxon>
        <taxon>Sar</taxon>
        <taxon>Stramenopiles</taxon>
        <taxon>Oomycota</taxon>
        <taxon>Peronosporomycetes</taxon>
        <taxon>Peronosporales</taxon>
        <taxon>Peronosporaceae</taxon>
        <taxon>Phytophthora</taxon>
    </lineage>
</organism>
<comment type="caution">
    <text evidence="2">The sequence shown here is derived from an EMBL/GenBank/DDBJ whole genome shotgun (WGS) entry which is preliminary data.</text>
</comment>
<gene>
    <name evidence="2" type="ORF">PHMEG_0006243</name>
</gene>
<dbReference type="Proteomes" id="UP000198211">
    <property type="component" value="Unassembled WGS sequence"/>
</dbReference>
<dbReference type="OrthoDB" id="145006at2759"/>
<reference evidence="3" key="1">
    <citation type="submission" date="2017-03" db="EMBL/GenBank/DDBJ databases">
        <title>Phytopthora megakarya and P. palmivora, two closely related causual agents of cacao black pod achieved similar genome size and gene model numbers by different mechanisms.</title>
        <authorList>
            <person name="Ali S."/>
            <person name="Shao J."/>
            <person name="Larry D.J."/>
            <person name="Kronmiller B."/>
            <person name="Shen D."/>
            <person name="Strem M.D."/>
            <person name="Melnick R.L."/>
            <person name="Guiltinan M.J."/>
            <person name="Tyler B.M."/>
            <person name="Meinhardt L.W."/>
            <person name="Bailey B.A."/>
        </authorList>
    </citation>
    <scope>NUCLEOTIDE SEQUENCE [LARGE SCALE GENOMIC DNA]</scope>
    <source>
        <strain evidence="3">zdho120</strain>
    </source>
</reference>
<dbReference type="AlphaFoldDB" id="A0A225WQJ1"/>
<feature type="compositionally biased region" description="Basic and acidic residues" evidence="1">
    <location>
        <begin position="449"/>
        <end position="459"/>
    </location>
</feature>
<feature type="compositionally biased region" description="Low complexity" evidence="1">
    <location>
        <begin position="118"/>
        <end position="129"/>
    </location>
</feature>
<evidence type="ECO:0000313" key="2">
    <source>
        <dbReference type="EMBL" id="OWZ19508.1"/>
    </source>
</evidence>
<feature type="region of interest" description="Disordered" evidence="1">
    <location>
        <begin position="214"/>
        <end position="250"/>
    </location>
</feature>
<feature type="region of interest" description="Disordered" evidence="1">
    <location>
        <begin position="1"/>
        <end position="54"/>
    </location>
</feature>
<name>A0A225WQJ1_9STRA</name>
<feature type="compositionally biased region" description="Basic and acidic residues" evidence="1">
    <location>
        <begin position="23"/>
        <end position="38"/>
    </location>
</feature>
<feature type="compositionally biased region" description="Polar residues" evidence="1">
    <location>
        <begin position="108"/>
        <end position="117"/>
    </location>
</feature>
<feature type="compositionally biased region" description="Basic and acidic residues" evidence="1">
    <location>
        <begin position="144"/>
        <end position="159"/>
    </location>
</feature>
<feature type="region of interest" description="Disordered" evidence="1">
    <location>
        <begin position="385"/>
        <end position="470"/>
    </location>
</feature>
<dbReference type="EMBL" id="NBNE01000435">
    <property type="protein sequence ID" value="OWZ19508.1"/>
    <property type="molecule type" value="Genomic_DNA"/>
</dbReference>
<accession>A0A225WQJ1</accession>